<keyword evidence="2" id="KW-1185">Reference proteome</keyword>
<dbReference type="EMBL" id="QTJU01000004">
    <property type="protein sequence ID" value="RFM27710.1"/>
    <property type="molecule type" value="Genomic_DNA"/>
</dbReference>
<comment type="caution">
    <text evidence="1">The sequence shown here is derived from an EMBL/GenBank/DDBJ whole genome shotgun (WGS) entry which is preliminary data.</text>
</comment>
<name>A0A3E1NIF5_9BACT</name>
<dbReference type="RefSeq" id="WP_116847788.1">
    <property type="nucleotide sequence ID" value="NZ_QTJU01000004.1"/>
</dbReference>
<dbReference type="Proteomes" id="UP000261284">
    <property type="component" value="Unassembled WGS sequence"/>
</dbReference>
<accession>A0A3E1NIF5</accession>
<dbReference type="PROSITE" id="PS51257">
    <property type="entry name" value="PROKAR_LIPOPROTEIN"/>
    <property type="match status" value="1"/>
</dbReference>
<evidence type="ECO:0000313" key="2">
    <source>
        <dbReference type="Proteomes" id="UP000261284"/>
    </source>
</evidence>
<evidence type="ECO:0000313" key="1">
    <source>
        <dbReference type="EMBL" id="RFM27710.1"/>
    </source>
</evidence>
<dbReference type="AlphaFoldDB" id="A0A3E1NIF5"/>
<reference evidence="1 2" key="1">
    <citation type="submission" date="2018-08" db="EMBL/GenBank/DDBJ databases">
        <title>Chitinophagaceae sp. K23C18032701, a novel bacterium isolated from forest soil.</title>
        <authorList>
            <person name="Wang C."/>
        </authorList>
    </citation>
    <scope>NUCLEOTIDE SEQUENCE [LARGE SCALE GENOMIC DNA]</scope>
    <source>
        <strain evidence="1 2">K23C18032701</strain>
    </source>
</reference>
<sequence length="133" mass="15164">MKKMLIGIFVLLAVTSCGGEKFEPADNALDAGRFFIEGCLKGDFDKAAFYILPDDVNRQDLNQLQKHYKENGKAKNAEYKKASIYINNLEELNDSTTVINYANSYDKIARKLRVIRKGTNWQVDLKYTFNGNL</sequence>
<proteinExistence type="predicted"/>
<organism evidence="1 2">
    <name type="scientific">Deminuibacter soli</name>
    <dbReference type="NCBI Taxonomy" id="2291815"/>
    <lineage>
        <taxon>Bacteria</taxon>
        <taxon>Pseudomonadati</taxon>
        <taxon>Bacteroidota</taxon>
        <taxon>Chitinophagia</taxon>
        <taxon>Chitinophagales</taxon>
        <taxon>Chitinophagaceae</taxon>
        <taxon>Deminuibacter</taxon>
    </lineage>
</organism>
<dbReference type="OrthoDB" id="671785at2"/>
<protein>
    <submittedName>
        <fullName evidence="1">DUF4878 domain-containing protein</fullName>
    </submittedName>
</protein>
<gene>
    <name evidence="1" type="ORF">DXN05_13465</name>
</gene>